<dbReference type="HOGENOM" id="CLU_2790540_0_0_10"/>
<accession>C9LFY9</accession>
<dbReference type="EMBL" id="ACIJ02000018">
    <property type="protein sequence ID" value="EEX71597.1"/>
    <property type="molecule type" value="Genomic_DNA"/>
</dbReference>
<protein>
    <submittedName>
        <fullName evidence="1">Uncharacterized protein</fullName>
    </submittedName>
</protein>
<dbReference type="Proteomes" id="UP000003460">
    <property type="component" value="Unassembled WGS sequence"/>
</dbReference>
<reference evidence="1" key="1">
    <citation type="submission" date="2009-09" db="EMBL/GenBank/DDBJ databases">
        <authorList>
            <person name="Weinstock G."/>
            <person name="Sodergren E."/>
            <person name="Clifton S."/>
            <person name="Fulton L."/>
            <person name="Fulton B."/>
            <person name="Courtney L."/>
            <person name="Fronick C."/>
            <person name="Harrison M."/>
            <person name="Strong C."/>
            <person name="Farmer C."/>
            <person name="Delahaunty K."/>
            <person name="Markovic C."/>
            <person name="Hall O."/>
            <person name="Minx P."/>
            <person name="Tomlinson C."/>
            <person name="Mitreva M."/>
            <person name="Nelson J."/>
            <person name="Hou S."/>
            <person name="Wollam A."/>
            <person name="Pepin K.H."/>
            <person name="Johnson M."/>
            <person name="Bhonagiri V."/>
            <person name="Nash W.E."/>
            <person name="Warren W."/>
            <person name="Chinwalla A."/>
            <person name="Mardis E.R."/>
            <person name="Wilson R.K."/>
        </authorList>
    </citation>
    <scope>NUCLEOTIDE SEQUENCE [LARGE SCALE GENOMIC DNA]</scope>
    <source>
        <strain evidence="1">ATCC 51259</strain>
    </source>
</reference>
<name>C9LFY9_9BACT</name>
<comment type="caution">
    <text evidence="1">The sequence shown here is derived from an EMBL/GenBank/DDBJ whole genome shotgun (WGS) entry which is preliminary data.</text>
</comment>
<evidence type="ECO:0000313" key="2">
    <source>
        <dbReference type="Proteomes" id="UP000003460"/>
    </source>
</evidence>
<keyword evidence="2" id="KW-1185">Reference proteome</keyword>
<dbReference type="AlphaFoldDB" id="C9LFY9"/>
<organism evidence="1 2">
    <name type="scientific">Alloprevotella tannerae ATCC 51259</name>
    <dbReference type="NCBI Taxonomy" id="626522"/>
    <lineage>
        <taxon>Bacteria</taxon>
        <taxon>Pseudomonadati</taxon>
        <taxon>Bacteroidota</taxon>
        <taxon>Bacteroidia</taxon>
        <taxon>Bacteroidales</taxon>
        <taxon>Prevotellaceae</taxon>
        <taxon>Alloprevotella</taxon>
    </lineage>
</organism>
<gene>
    <name evidence="1" type="ORF">GCWU000325_01127</name>
</gene>
<sequence>MLLLHTATTFISIANISFRNKVEYILNKRSLSSFSAYLVPISRFDVVISEFVRREDGFAEVSRYFSLQ</sequence>
<proteinExistence type="predicted"/>
<evidence type="ECO:0000313" key="1">
    <source>
        <dbReference type="EMBL" id="EEX71597.1"/>
    </source>
</evidence>